<dbReference type="GO" id="GO:0000400">
    <property type="term" value="F:four-way junction DNA binding"/>
    <property type="evidence" value="ECO:0007669"/>
    <property type="project" value="TreeGrafter"/>
</dbReference>
<accession>R4X9N2</accession>
<dbReference type="Gene3D" id="3.40.50.300">
    <property type="entry name" value="P-loop containing nucleotide triphosphate hydrolases"/>
    <property type="match status" value="1"/>
</dbReference>
<evidence type="ECO:0000256" key="1">
    <source>
        <dbReference type="ARBA" id="ARBA00004123"/>
    </source>
</evidence>
<dbReference type="GO" id="GO:0033065">
    <property type="term" value="C:Rad51C-XRCC3 complex"/>
    <property type="evidence" value="ECO:0007669"/>
    <property type="project" value="TreeGrafter"/>
</dbReference>
<comment type="caution">
    <text evidence="7">The sequence shown here is derived from an EMBL/GenBank/DDBJ whole genome shotgun (WGS) entry which is preliminary data.</text>
</comment>
<dbReference type="SUPFAM" id="SSF52540">
    <property type="entry name" value="P-loop containing nucleoside triphosphate hydrolases"/>
    <property type="match status" value="1"/>
</dbReference>
<sequence length="242" mass="26957">MHIVARVIKEGHRVTWLECSQVLPASRLKEVLESSDRLSDELVDDDEQDRERIEAQLKLVNCLTTLTLSSLLSLLLHSKVSGGRSSAVPEDTALLVIDDLTTIYNAAFPPDNHKDTNTKKQRILSILADCLTRLAITENIAVLVLSKLTSKITRGGPAQLESPFGDVWSSHCTSRVVLYRDFYAKKLSLLDDDEIRWVAVQKAANRNILEPVGLPIKISNGTQSEPKFPTLVEAEHRHDNDA</sequence>
<dbReference type="GO" id="GO:0000707">
    <property type="term" value="P:meiotic DNA recombinase assembly"/>
    <property type="evidence" value="ECO:0007669"/>
    <property type="project" value="TreeGrafter"/>
</dbReference>
<dbReference type="EMBL" id="CAHR02000020">
    <property type="protein sequence ID" value="CCG80944.1"/>
    <property type="molecule type" value="Genomic_DNA"/>
</dbReference>
<keyword evidence="8" id="KW-1185">Reference proteome</keyword>
<evidence type="ECO:0000256" key="5">
    <source>
        <dbReference type="ARBA" id="ARBA00023204"/>
    </source>
</evidence>
<comment type="subcellular location">
    <subcellularLocation>
        <location evidence="1">Nucleus</location>
    </subcellularLocation>
</comment>
<dbReference type="GO" id="GO:0005657">
    <property type="term" value="C:replication fork"/>
    <property type="evidence" value="ECO:0007669"/>
    <property type="project" value="TreeGrafter"/>
</dbReference>
<dbReference type="InterPro" id="IPR027417">
    <property type="entry name" value="P-loop_NTPase"/>
</dbReference>
<evidence type="ECO:0008006" key="9">
    <source>
        <dbReference type="Google" id="ProtNLM"/>
    </source>
</evidence>
<organism evidence="7 8">
    <name type="scientific">Taphrina deformans (strain PYCC 5710 / ATCC 11124 / CBS 356.35 / IMI 108563 / JCM 9778 / NBRC 8474)</name>
    <name type="common">Peach leaf curl fungus</name>
    <name type="synonym">Lalaria deformans</name>
    <dbReference type="NCBI Taxonomy" id="1097556"/>
    <lineage>
        <taxon>Eukaryota</taxon>
        <taxon>Fungi</taxon>
        <taxon>Dikarya</taxon>
        <taxon>Ascomycota</taxon>
        <taxon>Taphrinomycotina</taxon>
        <taxon>Taphrinomycetes</taxon>
        <taxon>Taphrinales</taxon>
        <taxon>Taphrinaceae</taxon>
        <taxon>Taphrina</taxon>
    </lineage>
</organism>
<name>R4X9N2_TAPDE</name>
<keyword evidence="6" id="KW-0539">Nucleus</keyword>
<proteinExistence type="predicted"/>
<reference evidence="7 8" key="1">
    <citation type="journal article" date="2013" name="MBio">
        <title>Genome sequencing of the plant pathogen Taphrina deformans, the causal agent of peach leaf curl.</title>
        <authorList>
            <person name="Cisse O.H."/>
            <person name="Almeida J.M.G.C.F."/>
            <person name="Fonseca A."/>
            <person name="Kumar A.A."/>
            <person name="Salojaervi J."/>
            <person name="Overmyer K."/>
            <person name="Hauser P.M."/>
            <person name="Pagni M."/>
        </authorList>
    </citation>
    <scope>NUCLEOTIDE SEQUENCE [LARGE SCALE GENOMIC DNA]</scope>
    <source>
        <strain evidence="8">PYCC 5710 / ATCC 11124 / CBS 356.35 / IMI 108563 / JCM 9778 / NBRC 8474</strain>
    </source>
</reference>
<keyword evidence="2" id="KW-0547">Nucleotide-binding</keyword>
<dbReference type="GO" id="GO:0005524">
    <property type="term" value="F:ATP binding"/>
    <property type="evidence" value="ECO:0007669"/>
    <property type="project" value="UniProtKB-KW"/>
</dbReference>
<gene>
    <name evidence="7" type="ORF">TAPDE_000605</name>
</gene>
<dbReference type="GO" id="GO:0007131">
    <property type="term" value="P:reciprocal meiotic recombination"/>
    <property type="evidence" value="ECO:0007669"/>
    <property type="project" value="TreeGrafter"/>
</dbReference>
<evidence type="ECO:0000256" key="6">
    <source>
        <dbReference type="ARBA" id="ARBA00023242"/>
    </source>
</evidence>
<keyword evidence="4" id="KW-0067">ATP-binding</keyword>
<dbReference type="PANTHER" id="PTHR46239">
    <property type="entry name" value="DNA REPAIR PROTEIN RAD51 HOMOLOG 3 RAD51C"/>
    <property type="match status" value="1"/>
</dbReference>
<dbReference type="InterPro" id="IPR052093">
    <property type="entry name" value="HR_Repair_Mediator"/>
</dbReference>
<keyword evidence="5" id="KW-0234">DNA repair</keyword>
<evidence type="ECO:0000256" key="2">
    <source>
        <dbReference type="ARBA" id="ARBA00022741"/>
    </source>
</evidence>
<keyword evidence="3" id="KW-0227">DNA damage</keyword>
<dbReference type="GO" id="GO:0008821">
    <property type="term" value="F:crossover junction DNA endonuclease activity"/>
    <property type="evidence" value="ECO:0007669"/>
    <property type="project" value="TreeGrafter"/>
</dbReference>
<evidence type="ECO:0000256" key="3">
    <source>
        <dbReference type="ARBA" id="ARBA00022763"/>
    </source>
</evidence>
<dbReference type="OrthoDB" id="5957327at2759"/>
<dbReference type="AlphaFoldDB" id="R4X9N2"/>
<dbReference type="Proteomes" id="UP000013776">
    <property type="component" value="Unassembled WGS sequence"/>
</dbReference>
<dbReference type="GO" id="GO:0033063">
    <property type="term" value="C:Rad51B-Rad51C-Rad51D-XRCC2 complex"/>
    <property type="evidence" value="ECO:0007669"/>
    <property type="project" value="TreeGrafter"/>
</dbReference>
<protein>
    <recommendedName>
        <fullName evidence="9">RecA family profile 1 domain-containing protein</fullName>
    </recommendedName>
</protein>
<dbReference type="STRING" id="1097556.R4X9N2"/>
<dbReference type="PANTHER" id="PTHR46239:SF1">
    <property type="entry name" value="DNA REPAIR PROTEIN RAD51 HOMOLOG 3"/>
    <property type="match status" value="1"/>
</dbReference>
<evidence type="ECO:0000313" key="8">
    <source>
        <dbReference type="Proteomes" id="UP000013776"/>
    </source>
</evidence>
<evidence type="ECO:0000256" key="4">
    <source>
        <dbReference type="ARBA" id="ARBA00022840"/>
    </source>
</evidence>
<evidence type="ECO:0000313" key="7">
    <source>
        <dbReference type="EMBL" id="CCG80944.1"/>
    </source>
</evidence>